<dbReference type="AlphaFoldDB" id="A0A2T9Z427"/>
<dbReference type="OrthoDB" id="10267115at2759"/>
<evidence type="ECO:0000256" key="9">
    <source>
        <dbReference type="ARBA" id="ARBA00026112"/>
    </source>
</evidence>
<dbReference type="Gene3D" id="3.40.50.720">
    <property type="entry name" value="NAD(P)-binding Rossmann-like Domain"/>
    <property type="match status" value="1"/>
</dbReference>
<comment type="caution">
    <text evidence="13">The sequence shown here is derived from an EMBL/GenBank/DDBJ whole genome shotgun (WGS) entry which is preliminary data.</text>
</comment>
<evidence type="ECO:0000256" key="8">
    <source>
        <dbReference type="ARBA" id="ARBA00023098"/>
    </source>
</evidence>
<keyword evidence="12" id="KW-0472">Membrane</keyword>
<name>A0A2T9Z427_9FUNG</name>
<dbReference type="GO" id="GO:0006666">
    <property type="term" value="P:3-keto-sphinganine metabolic process"/>
    <property type="evidence" value="ECO:0007669"/>
    <property type="project" value="InterPro"/>
</dbReference>
<dbReference type="GO" id="GO:0047560">
    <property type="term" value="F:3-dehydrosphinganine reductase activity"/>
    <property type="evidence" value="ECO:0007669"/>
    <property type="project" value="UniProtKB-EC"/>
</dbReference>
<keyword evidence="6" id="KW-0746">Sphingolipid metabolism</keyword>
<protein>
    <recommendedName>
        <fullName evidence="9">3-dehydrosphinganine reductase</fullName>
        <ecNumber evidence="9">1.1.1.102</ecNumber>
    </recommendedName>
</protein>
<dbReference type="Proteomes" id="UP000245699">
    <property type="component" value="Unassembled WGS sequence"/>
</dbReference>
<dbReference type="GO" id="GO:0030148">
    <property type="term" value="P:sphingolipid biosynthetic process"/>
    <property type="evidence" value="ECO:0007669"/>
    <property type="project" value="InterPro"/>
</dbReference>
<dbReference type="EMBL" id="MBFT01000040">
    <property type="protein sequence ID" value="PVU99358.1"/>
    <property type="molecule type" value="Genomic_DNA"/>
</dbReference>
<evidence type="ECO:0000256" key="11">
    <source>
        <dbReference type="ARBA" id="ARBA00048930"/>
    </source>
</evidence>
<reference evidence="13 14" key="1">
    <citation type="journal article" date="2018" name="MBio">
        <title>Comparative Genomics Reveals the Core Gene Toolbox for the Fungus-Insect Symbiosis.</title>
        <authorList>
            <person name="Wang Y."/>
            <person name="Stata M."/>
            <person name="Wang W."/>
            <person name="Stajich J.E."/>
            <person name="White M.M."/>
            <person name="Moncalvo J.M."/>
        </authorList>
    </citation>
    <scope>NUCLEOTIDE SEQUENCE [LARGE SCALE GENOMIC DNA]</scope>
    <source>
        <strain evidence="13 14">AUS-77-4</strain>
    </source>
</reference>
<feature type="transmembrane region" description="Helical" evidence="12">
    <location>
        <begin position="6"/>
        <end position="25"/>
    </location>
</feature>
<evidence type="ECO:0000256" key="7">
    <source>
        <dbReference type="ARBA" id="ARBA00023002"/>
    </source>
</evidence>
<evidence type="ECO:0000256" key="4">
    <source>
        <dbReference type="ARBA" id="ARBA00022824"/>
    </source>
</evidence>
<keyword evidence="12" id="KW-0812">Transmembrane</keyword>
<dbReference type="FunFam" id="3.40.50.720:FF:000468">
    <property type="entry name" value="Short-chain dehydrogenase, putative"/>
    <property type="match status" value="1"/>
</dbReference>
<dbReference type="EC" id="1.1.1.102" evidence="9"/>
<evidence type="ECO:0000256" key="1">
    <source>
        <dbReference type="ARBA" id="ARBA00004240"/>
    </source>
</evidence>
<evidence type="ECO:0000256" key="6">
    <source>
        <dbReference type="ARBA" id="ARBA00022919"/>
    </source>
</evidence>
<dbReference type="GO" id="GO:0005789">
    <property type="term" value="C:endoplasmic reticulum membrane"/>
    <property type="evidence" value="ECO:0007669"/>
    <property type="project" value="TreeGrafter"/>
</dbReference>
<comment type="catalytic activity">
    <reaction evidence="11">
        <text>sphinganine + NADP(+) = 3-oxosphinganine + NADPH + H(+)</text>
        <dbReference type="Rhea" id="RHEA:22640"/>
        <dbReference type="ChEBI" id="CHEBI:15378"/>
        <dbReference type="ChEBI" id="CHEBI:57783"/>
        <dbReference type="ChEBI" id="CHEBI:57817"/>
        <dbReference type="ChEBI" id="CHEBI:58299"/>
        <dbReference type="ChEBI" id="CHEBI:58349"/>
        <dbReference type="EC" id="1.1.1.102"/>
    </reaction>
    <physiologicalReaction direction="right-to-left" evidence="11">
        <dbReference type="Rhea" id="RHEA:22642"/>
    </physiologicalReaction>
</comment>
<keyword evidence="12" id="KW-1133">Transmembrane helix</keyword>
<dbReference type="PANTHER" id="PTHR43550:SF3">
    <property type="entry name" value="3-KETODIHYDROSPHINGOSINE REDUCTASE"/>
    <property type="match status" value="1"/>
</dbReference>
<comment type="function">
    <text evidence="10">Catalyzes the reduction of 3'-oxosphinganine (3-ketodihydrosphingosine/KDS) to sphinganine (dihydrosphingosine/DHS), the second step of de novo sphingolipid biosynthesis.</text>
</comment>
<keyword evidence="8" id="KW-0443">Lipid metabolism</keyword>
<keyword evidence="4" id="KW-0256">Endoplasmic reticulum</keyword>
<evidence type="ECO:0000256" key="5">
    <source>
        <dbReference type="ARBA" id="ARBA00022857"/>
    </source>
</evidence>
<sequence>MSAWYTVLIVLGSILVVGVIGEIVLRATARKFDPKNKHCYITGGSTGLGKAVAIELAKRGAHITIVARRLEELNKAKTEIESHCTSNCQKVICISSDCTDHDSTVKALDEAIEKHGKVPEYVFTCAGASYPGLFIEQSVDVFEKNMKLNYFGTLYTVHQAVNKMVGSNIKGNVVLVGSTLSMLGLIGYSQYTPTKFAIRGLAESLRNELKAYGINVSVYFPGTILSPGFETENLTKPQITKDIEGADSGLSPEQCAKALIKGLSRGEVAITSDIISLLFRVSSRGMMPTNNFVLDSILAFVAWIAFIPWRWYADSLVVNYGKSMLSNN</sequence>
<gene>
    <name evidence="13" type="ORF">BB559_000764</name>
</gene>
<evidence type="ECO:0000313" key="14">
    <source>
        <dbReference type="Proteomes" id="UP000245699"/>
    </source>
</evidence>
<evidence type="ECO:0000256" key="2">
    <source>
        <dbReference type="ARBA" id="ARBA00004760"/>
    </source>
</evidence>
<accession>A0A2T9Z427</accession>
<evidence type="ECO:0000256" key="12">
    <source>
        <dbReference type="SAM" id="Phobius"/>
    </source>
</evidence>
<evidence type="ECO:0000313" key="13">
    <source>
        <dbReference type="EMBL" id="PVU99358.1"/>
    </source>
</evidence>
<dbReference type="Pfam" id="PF00106">
    <property type="entry name" value="adh_short"/>
    <property type="match status" value="1"/>
</dbReference>
<evidence type="ECO:0000256" key="10">
    <source>
        <dbReference type="ARBA" id="ARBA00044737"/>
    </source>
</evidence>
<organism evidence="13 14">
    <name type="scientific">Furculomyces boomerangus</name>
    <dbReference type="NCBI Taxonomy" id="61424"/>
    <lineage>
        <taxon>Eukaryota</taxon>
        <taxon>Fungi</taxon>
        <taxon>Fungi incertae sedis</taxon>
        <taxon>Zoopagomycota</taxon>
        <taxon>Kickxellomycotina</taxon>
        <taxon>Harpellomycetes</taxon>
        <taxon>Harpellales</taxon>
        <taxon>Harpellaceae</taxon>
        <taxon>Furculomyces</taxon>
    </lineage>
</organism>
<feature type="transmembrane region" description="Helical" evidence="12">
    <location>
        <begin position="292"/>
        <end position="312"/>
    </location>
</feature>
<dbReference type="STRING" id="61424.A0A2T9Z427"/>
<proteinExistence type="predicted"/>
<keyword evidence="5" id="KW-0521">NADP</keyword>
<dbReference type="InterPro" id="IPR045022">
    <property type="entry name" value="KDSR-like"/>
</dbReference>
<dbReference type="InterPro" id="IPR036291">
    <property type="entry name" value="NAD(P)-bd_dom_sf"/>
</dbReference>
<comment type="pathway">
    <text evidence="3">Sphingolipid metabolism.</text>
</comment>
<keyword evidence="7" id="KW-0560">Oxidoreductase</keyword>
<comment type="pathway">
    <text evidence="2">Lipid metabolism; sphingolipid metabolism.</text>
</comment>
<dbReference type="CDD" id="cd08939">
    <property type="entry name" value="KDSR-like_SDR_c"/>
    <property type="match status" value="1"/>
</dbReference>
<dbReference type="PANTHER" id="PTHR43550">
    <property type="entry name" value="3-KETODIHYDROSPHINGOSINE REDUCTASE"/>
    <property type="match status" value="1"/>
</dbReference>
<keyword evidence="14" id="KW-1185">Reference proteome</keyword>
<evidence type="ECO:0000256" key="3">
    <source>
        <dbReference type="ARBA" id="ARBA00004991"/>
    </source>
</evidence>
<dbReference type="InterPro" id="IPR002347">
    <property type="entry name" value="SDR_fam"/>
</dbReference>
<dbReference type="PRINTS" id="PR00081">
    <property type="entry name" value="GDHRDH"/>
</dbReference>
<comment type="subcellular location">
    <subcellularLocation>
        <location evidence="1">Endoplasmic reticulum</location>
    </subcellularLocation>
</comment>
<dbReference type="SUPFAM" id="SSF51735">
    <property type="entry name" value="NAD(P)-binding Rossmann-fold domains"/>
    <property type="match status" value="1"/>
</dbReference>